<organism evidence="18 19">
    <name type="scientific">Candidatus Blautia faecigallinarum</name>
    <dbReference type="NCBI Taxonomy" id="2838488"/>
    <lineage>
        <taxon>Bacteria</taxon>
        <taxon>Bacillati</taxon>
        <taxon>Bacillota</taxon>
        <taxon>Clostridia</taxon>
        <taxon>Lachnospirales</taxon>
        <taxon>Lachnospiraceae</taxon>
        <taxon>Blautia</taxon>
    </lineage>
</organism>
<evidence type="ECO:0000256" key="9">
    <source>
        <dbReference type="ARBA" id="ARBA00012523"/>
    </source>
</evidence>
<evidence type="ECO:0000256" key="13">
    <source>
        <dbReference type="ARBA" id="ARBA00022777"/>
    </source>
</evidence>
<evidence type="ECO:0000256" key="16">
    <source>
        <dbReference type="ARBA" id="ARBA00029570"/>
    </source>
</evidence>
<keyword evidence="11" id="KW-0808">Transferase</keyword>
<keyword evidence="15" id="KW-0342">GTP-binding</keyword>
<keyword evidence="18" id="KW-0548">Nucleotidyltransferase</keyword>
<evidence type="ECO:0000256" key="5">
    <source>
        <dbReference type="ARBA" id="ARBA00004692"/>
    </source>
</evidence>
<dbReference type="PANTHER" id="PTHR34848:SF1">
    <property type="entry name" value="BIFUNCTIONAL ADENOSYLCOBALAMIN BIOSYNTHESIS PROTEIN COBU"/>
    <property type="match status" value="1"/>
</dbReference>
<comment type="catalytic activity">
    <reaction evidence="3">
        <text>adenosylcob(III)inamide + GTP = adenosylcob(III)inamide phosphate + GDP + H(+)</text>
        <dbReference type="Rhea" id="RHEA:15765"/>
        <dbReference type="ChEBI" id="CHEBI:2480"/>
        <dbReference type="ChEBI" id="CHEBI:15378"/>
        <dbReference type="ChEBI" id="CHEBI:37565"/>
        <dbReference type="ChEBI" id="CHEBI:58189"/>
        <dbReference type="ChEBI" id="CHEBI:58502"/>
        <dbReference type="EC" id="2.7.1.156"/>
    </reaction>
</comment>
<dbReference type="Proteomes" id="UP000824041">
    <property type="component" value="Unassembled WGS sequence"/>
</dbReference>
<dbReference type="GO" id="GO:0043752">
    <property type="term" value="F:adenosylcobinamide kinase activity"/>
    <property type="evidence" value="ECO:0007669"/>
    <property type="project" value="UniProtKB-EC"/>
</dbReference>
<comment type="function">
    <text evidence="4">Catalyzes ATP-dependent phosphorylation of adenosylcobinamide and addition of GMP to adenosylcobinamide phosphate.</text>
</comment>
<dbReference type="InterPro" id="IPR003203">
    <property type="entry name" value="CobU/CobP"/>
</dbReference>
<reference evidence="18" key="1">
    <citation type="journal article" date="2021" name="PeerJ">
        <title>Extensive microbial diversity within the chicken gut microbiome revealed by metagenomics and culture.</title>
        <authorList>
            <person name="Gilroy R."/>
            <person name="Ravi A."/>
            <person name="Getino M."/>
            <person name="Pursley I."/>
            <person name="Horton D.L."/>
            <person name="Alikhan N.F."/>
            <person name="Baker D."/>
            <person name="Gharbi K."/>
            <person name="Hall N."/>
            <person name="Watson M."/>
            <person name="Adriaenssens E.M."/>
            <person name="Foster-Nyarko E."/>
            <person name="Jarju S."/>
            <person name="Secka A."/>
            <person name="Antonio M."/>
            <person name="Oren A."/>
            <person name="Chaudhuri R.R."/>
            <person name="La Ragione R."/>
            <person name="Hildebrand F."/>
            <person name="Pallen M.J."/>
        </authorList>
    </citation>
    <scope>NUCLEOTIDE SEQUENCE</scope>
    <source>
        <strain evidence="18">14324</strain>
    </source>
</reference>
<comment type="pathway">
    <text evidence="5">Cofactor biosynthesis; adenosylcobalamin biosynthesis; adenosylcobalamin from cob(II)yrinate a,c-diamide: step 6/7.</text>
</comment>
<dbReference type="PANTHER" id="PTHR34848">
    <property type="match status" value="1"/>
</dbReference>
<dbReference type="GO" id="GO:0009236">
    <property type="term" value="P:cobalamin biosynthetic process"/>
    <property type="evidence" value="ECO:0007669"/>
    <property type="project" value="UniProtKB-KW"/>
</dbReference>
<dbReference type="GO" id="GO:0005524">
    <property type="term" value="F:ATP binding"/>
    <property type="evidence" value="ECO:0007669"/>
    <property type="project" value="UniProtKB-KW"/>
</dbReference>
<reference evidence="18" key="2">
    <citation type="submission" date="2021-04" db="EMBL/GenBank/DDBJ databases">
        <authorList>
            <person name="Gilroy R."/>
        </authorList>
    </citation>
    <scope>NUCLEOTIDE SEQUENCE</scope>
    <source>
        <strain evidence="18">14324</strain>
    </source>
</reference>
<dbReference type="SUPFAM" id="SSF52540">
    <property type="entry name" value="P-loop containing nucleoside triphosphate hydrolases"/>
    <property type="match status" value="1"/>
</dbReference>
<comment type="similarity">
    <text evidence="7">Belongs to the CobU/CobP family.</text>
</comment>
<evidence type="ECO:0000256" key="15">
    <source>
        <dbReference type="ARBA" id="ARBA00023134"/>
    </source>
</evidence>
<dbReference type="EMBL" id="DXBU01000088">
    <property type="protein sequence ID" value="HIZ22343.1"/>
    <property type="molecule type" value="Genomic_DNA"/>
</dbReference>
<comment type="pathway">
    <text evidence="6">Cofactor biosynthesis; adenosylcobalamin biosynthesis; adenosylcobalamin from cob(II)yrinate a,c-diamide: step 5/7.</text>
</comment>
<evidence type="ECO:0000256" key="7">
    <source>
        <dbReference type="ARBA" id="ARBA00007490"/>
    </source>
</evidence>
<dbReference type="Pfam" id="PF02283">
    <property type="entry name" value="CobU"/>
    <property type="match status" value="1"/>
</dbReference>
<evidence type="ECO:0000256" key="4">
    <source>
        <dbReference type="ARBA" id="ARBA00003889"/>
    </source>
</evidence>
<evidence type="ECO:0000256" key="1">
    <source>
        <dbReference type="ARBA" id="ARBA00000312"/>
    </source>
</evidence>
<evidence type="ECO:0000256" key="12">
    <source>
        <dbReference type="ARBA" id="ARBA00022741"/>
    </source>
</evidence>
<evidence type="ECO:0000256" key="11">
    <source>
        <dbReference type="ARBA" id="ARBA00022679"/>
    </source>
</evidence>
<evidence type="ECO:0000256" key="6">
    <source>
        <dbReference type="ARBA" id="ARBA00005159"/>
    </source>
</evidence>
<dbReference type="GO" id="GO:0005525">
    <property type="term" value="F:GTP binding"/>
    <property type="evidence" value="ECO:0007669"/>
    <property type="project" value="UniProtKB-KW"/>
</dbReference>
<keyword evidence="13 18" id="KW-0418">Kinase</keyword>
<accession>A0A9D2DSM3</accession>
<evidence type="ECO:0000256" key="3">
    <source>
        <dbReference type="ARBA" id="ARBA00001522"/>
    </source>
</evidence>
<gene>
    <name evidence="18" type="ORF">IAA21_06035</name>
</gene>
<evidence type="ECO:0000256" key="14">
    <source>
        <dbReference type="ARBA" id="ARBA00022840"/>
    </source>
</evidence>
<evidence type="ECO:0000256" key="8">
    <source>
        <dbReference type="ARBA" id="ARBA00012016"/>
    </source>
</evidence>
<dbReference type="AlphaFoldDB" id="A0A9D2DSM3"/>
<evidence type="ECO:0000256" key="17">
    <source>
        <dbReference type="ARBA" id="ARBA00030571"/>
    </source>
</evidence>
<sequence>MDLIIGGAFQGKSIYAKEQYPKKKWVLGGEVSEEELLSAQGILEFQKYVRKELKQGHSVKDLAEKIAGENPDAVIVCDEVGYGVVPTDVFERQYREAVGRICIELAKKSKRVVRVICGIGTVIKDA</sequence>
<comment type="caution">
    <text evidence="18">The sequence shown here is derived from an EMBL/GenBank/DDBJ whole genome shotgun (WGS) entry which is preliminary data.</text>
</comment>
<evidence type="ECO:0000313" key="18">
    <source>
        <dbReference type="EMBL" id="HIZ22343.1"/>
    </source>
</evidence>
<comment type="catalytic activity">
    <reaction evidence="1">
        <text>adenosylcob(III)inamide + ATP = adenosylcob(III)inamide phosphate + ADP + H(+)</text>
        <dbReference type="Rhea" id="RHEA:15769"/>
        <dbReference type="ChEBI" id="CHEBI:2480"/>
        <dbReference type="ChEBI" id="CHEBI:15378"/>
        <dbReference type="ChEBI" id="CHEBI:30616"/>
        <dbReference type="ChEBI" id="CHEBI:58502"/>
        <dbReference type="ChEBI" id="CHEBI:456216"/>
        <dbReference type="EC" id="2.7.1.156"/>
    </reaction>
</comment>
<keyword evidence="12" id="KW-0547">Nucleotide-binding</keyword>
<evidence type="ECO:0000313" key="19">
    <source>
        <dbReference type="Proteomes" id="UP000824041"/>
    </source>
</evidence>
<keyword evidence="14" id="KW-0067">ATP-binding</keyword>
<comment type="catalytic activity">
    <reaction evidence="2">
        <text>adenosylcob(III)inamide phosphate + GTP + H(+) = adenosylcob(III)inamide-GDP + diphosphate</text>
        <dbReference type="Rhea" id="RHEA:22712"/>
        <dbReference type="ChEBI" id="CHEBI:15378"/>
        <dbReference type="ChEBI" id="CHEBI:33019"/>
        <dbReference type="ChEBI" id="CHEBI:37565"/>
        <dbReference type="ChEBI" id="CHEBI:58502"/>
        <dbReference type="ChEBI" id="CHEBI:60487"/>
        <dbReference type="EC" id="2.7.7.62"/>
    </reaction>
</comment>
<protein>
    <recommendedName>
        <fullName evidence="16">Adenosylcobinamide kinase</fullName>
        <ecNumber evidence="8">2.7.1.156</ecNumber>
        <ecNumber evidence="9">2.7.7.62</ecNumber>
    </recommendedName>
    <alternativeName>
        <fullName evidence="17">Adenosylcobinamide-phosphate guanylyltransferase</fullName>
    </alternativeName>
</protein>
<dbReference type="InterPro" id="IPR027417">
    <property type="entry name" value="P-loop_NTPase"/>
</dbReference>
<dbReference type="EC" id="2.7.1.156" evidence="8"/>
<dbReference type="GO" id="GO:0008820">
    <property type="term" value="F:cobinamide phosphate guanylyltransferase activity"/>
    <property type="evidence" value="ECO:0007669"/>
    <property type="project" value="UniProtKB-EC"/>
</dbReference>
<evidence type="ECO:0000256" key="10">
    <source>
        <dbReference type="ARBA" id="ARBA00022573"/>
    </source>
</evidence>
<name>A0A9D2DSM3_9FIRM</name>
<proteinExistence type="inferred from homology"/>
<keyword evidence="10" id="KW-0169">Cobalamin biosynthesis</keyword>
<evidence type="ECO:0000256" key="2">
    <source>
        <dbReference type="ARBA" id="ARBA00000711"/>
    </source>
</evidence>
<dbReference type="Gene3D" id="3.40.50.300">
    <property type="entry name" value="P-loop containing nucleotide triphosphate hydrolases"/>
    <property type="match status" value="1"/>
</dbReference>
<dbReference type="EC" id="2.7.7.62" evidence="9"/>